<accession>B0WQA8</accession>
<organism>
    <name type="scientific">Culex quinquefasciatus</name>
    <name type="common">Southern house mosquito</name>
    <name type="synonym">Culex pungens</name>
    <dbReference type="NCBI Taxonomy" id="7176"/>
    <lineage>
        <taxon>Eukaryota</taxon>
        <taxon>Metazoa</taxon>
        <taxon>Ecdysozoa</taxon>
        <taxon>Arthropoda</taxon>
        <taxon>Hexapoda</taxon>
        <taxon>Insecta</taxon>
        <taxon>Pterygota</taxon>
        <taxon>Neoptera</taxon>
        <taxon>Endopterygota</taxon>
        <taxon>Diptera</taxon>
        <taxon>Nematocera</taxon>
        <taxon>Culicoidea</taxon>
        <taxon>Culicidae</taxon>
        <taxon>Culicinae</taxon>
        <taxon>Culicini</taxon>
        <taxon>Culex</taxon>
        <taxon>Culex</taxon>
    </lineage>
</organism>
<proteinExistence type="predicted"/>
<name>B0WQA8_CULQU</name>
<keyword evidence="4" id="KW-1185">Reference proteome</keyword>
<dbReference type="KEGG" id="cqu:CpipJ_CPIJ009230"/>
<gene>
    <name evidence="3" type="primary">6041665</name>
    <name evidence="2" type="ORF">CpipJ_CPIJ009230</name>
</gene>
<feature type="compositionally biased region" description="Low complexity" evidence="1">
    <location>
        <begin position="51"/>
        <end position="81"/>
    </location>
</feature>
<evidence type="ECO:0000313" key="4">
    <source>
        <dbReference type="Proteomes" id="UP000002320"/>
    </source>
</evidence>
<protein>
    <submittedName>
        <fullName evidence="2 3">Uncharacterized protein</fullName>
    </submittedName>
</protein>
<reference evidence="3" key="2">
    <citation type="submission" date="2021-02" db="UniProtKB">
        <authorList>
            <consortium name="EnsemblMetazoa"/>
        </authorList>
    </citation>
    <scope>IDENTIFICATION</scope>
    <source>
        <strain evidence="3">JHB</strain>
    </source>
</reference>
<dbReference type="EMBL" id="DS232037">
    <property type="protein sequence ID" value="EDS32771.1"/>
    <property type="molecule type" value="Genomic_DNA"/>
</dbReference>
<dbReference type="VEuPathDB" id="VectorBase:CPIJ009230"/>
<dbReference type="AlphaFoldDB" id="B0WQA8"/>
<evidence type="ECO:0000313" key="3">
    <source>
        <dbReference type="EnsemblMetazoa" id="CPIJ009230-PA"/>
    </source>
</evidence>
<dbReference type="HOGENOM" id="CLU_1385412_0_0_1"/>
<dbReference type="EnsemblMetazoa" id="CPIJ009230-RA">
    <property type="protein sequence ID" value="CPIJ009230-PA"/>
    <property type="gene ID" value="CPIJ009230"/>
</dbReference>
<reference evidence="2" key="1">
    <citation type="submission" date="2007-03" db="EMBL/GenBank/DDBJ databases">
        <title>Annotation of Culex pipiens quinquefasciatus.</title>
        <authorList>
            <consortium name="The Broad Institute Genome Sequencing Platform"/>
            <person name="Atkinson P.W."/>
            <person name="Hemingway J."/>
            <person name="Christensen B.M."/>
            <person name="Higgs S."/>
            <person name="Kodira C."/>
            <person name="Hannick L."/>
            <person name="Megy K."/>
            <person name="O'Leary S."/>
            <person name="Pearson M."/>
            <person name="Haas B.J."/>
            <person name="Mauceli E."/>
            <person name="Wortman J.R."/>
            <person name="Lee N.H."/>
            <person name="Guigo R."/>
            <person name="Stanke M."/>
            <person name="Alvarado L."/>
            <person name="Amedeo P."/>
            <person name="Antoine C.H."/>
            <person name="Arensburger P."/>
            <person name="Bidwell S.L."/>
            <person name="Crawford M."/>
            <person name="Camaro F."/>
            <person name="Devon K."/>
            <person name="Engels R."/>
            <person name="Hammond M."/>
            <person name="Howarth C."/>
            <person name="Koehrsen M."/>
            <person name="Lawson D."/>
            <person name="Montgomery P."/>
            <person name="Nene V."/>
            <person name="Nusbaum C."/>
            <person name="Puiu D."/>
            <person name="Romero-Severson J."/>
            <person name="Severson D.W."/>
            <person name="Shumway M."/>
            <person name="Sisk P."/>
            <person name="Stolte C."/>
            <person name="Zeng Q."/>
            <person name="Eisenstadt E."/>
            <person name="Fraser-Liggett C."/>
            <person name="Strausberg R."/>
            <person name="Galagan J."/>
            <person name="Birren B."/>
            <person name="Collins F.H."/>
        </authorList>
    </citation>
    <scope>NUCLEOTIDE SEQUENCE [LARGE SCALE GENOMIC DNA]</scope>
    <source>
        <strain evidence="2">JHB</strain>
    </source>
</reference>
<evidence type="ECO:0000256" key="1">
    <source>
        <dbReference type="SAM" id="MobiDB-lite"/>
    </source>
</evidence>
<dbReference type="Proteomes" id="UP000002320">
    <property type="component" value="Unassembled WGS sequence"/>
</dbReference>
<feature type="region of interest" description="Disordered" evidence="1">
    <location>
        <begin position="13"/>
        <end position="94"/>
    </location>
</feature>
<sequence>MDVLLDAWDLVTTANASPPPTASPNQTTLSEDFHGFDFPSLSPSLPEVRSSPDLSPASTSSSSSSTSTSSSSFESAVASTPTAQPPVQQPRRSSREHLPLNRFIIIRICRRSDVIKSWSGLRCWKSSLGKPMFRNLFRFSNCLKLLPKSECESKRSICETKFLQHDRLQASSSGTAKALHPYKFRTEVEEVKLPPML</sequence>
<evidence type="ECO:0000313" key="2">
    <source>
        <dbReference type="EMBL" id="EDS32771.1"/>
    </source>
</evidence>
<dbReference type="InParanoid" id="B0WQA8"/>